<dbReference type="GeneID" id="18756183"/>
<organism evidence="5 6">
    <name type="scientific">Marssonina brunnea f. sp. multigermtubi (strain MB_m1)</name>
    <name type="common">Marssonina leaf spot fungus</name>
    <dbReference type="NCBI Taxonomy" id="1072389"/>
    <lineage>
        <taxon>Eukaryota</taxon>
        <taxon>Fungi</taxon>
        <taxon>Dikarya</taxon>
        <taxon>Ascomycota</taxon>
        <taxon>Pezizomycotina</taxon>
        <taxon>Leotiomycetes</taxon>
        <taxon>Helotiales</taxon>
        <taxon>Drepanopezizaceae</taxon>
        <taxon>Drepanopeziza</taxon>
    </lineage>
</organism>
<dbReference type="Pfam" id="PF13193">
    <property type="entry name" value="AMP-binding_C"/>
    <property type="match status" value="1"/>
</dbReference>
<gene>
    <name evidence="5" type="ORF">MBM_00248</name>
</gene>
<dbReference type="InterPro" id="IPR042099">
    <property type="entry name" value="ANL_N_sf"/>
</dbReference>
<dbReference type="CDD" id="cd05911">
    <property type="entry name" value="Firefly_Luc_like"/>
    <property type="match status" value="1"/>
</dbReference>
<dbReference type="RefSeq" id="XP_007288137.1">
    <property type="nucleotide sequence ID" value="XM_007288075.1"/>
</dbReference>
<accession>K1WU38</accession>
<dbReference type="AlphaFoldDB" id="K1WU38"/>
<dbReference type="InterPro" id="IPR045851">
    <property type="entry name" value="AMP-bd_C_sf"/>
</dbReference>
<keyword evidence="2 5" id="KW-0436">Ligase</keyword>
<dbReference type="SUPFAM" id="SSF56801">
    <property type="entry name" value="Acetyl-CoA synthetase-like"/>
    <property type="match status" value="1"/>
</dbReference>
<dbReference type="InterPro" id="IPR020845">
    <property type="entry name" value="AMP-binding_CS"/>
</dbReference>
<dbReference type="STRING" id="1072389.K1WU38"/>
<evidence type="ECO:0000313" key="5">
    <source>
        <dbReference type="EMBL" id="EKD21135.1"/>
    </source>
</evidence>
<dbReference type="PROSITE" id="PS00455">
    <property type="entry name" value="AMP_BINDING"/>
    <property type="match status" value="1"/>
</dbReference>
<feature type="domain" description="AMP-binding enzyme C-terminal" evidence="4">
    <location>
        <begin position="441"/>
        <end position="525"/>
    </location>
</feature>
<dbReference type="Pfam" id="PF00501">
    <property type="entry name" value="AMP-binding"/>
    <property type="match status" value="1"/>
</dbReference>
<dbReference type="InterPro" id="IPR000873">
    <property type="entry name" value="AMP-dep_synth/lig_dom"/>
</dbReference>
<dbReference type="EMBL" id="JH921428">
    <property type="protein sequence ID" value="EKD21135.1"/>
    <property type="molecule type" value="Genomic_DNA"/>
</dbReference>
<evidence type="ECO:0000313" key="6">
    <source>
        <dbReference type="Proteomes" id="UP000006753"/>
    </source>
</evidence>
<dbReference type="InParanoid" id="K1WU38"/>
<evidence type="ECO:0000259" key="3">
    <source>
        <dbReference type="Pfam" id="PF00501"/>
    </source>
</evidence>
<dbReference type="InterPro" id="IPR025110">
    <property type="entry name" value="AMP-bd_C"/>
</dbReference>
<reference evidence="5 6" key="1">
    <citation type="journal article" date="2012" name="BMC Genomics">
        <title>Sequencing the genome of Marssonina brunnea reveals fungus-poplar co-evolution.</title>
        <authorList>
            <person name="Zhu S."/>
            <person name="Cao Y.-Z."/>
            <person name="Jiang C."/>
            <person name="Tan B.-Y."/>
            <person name="Wang Z."/>
            <person name="Feng S."/>
            <person name="Zhang L."/>
            <person name="Su X.-H."/>
            <person name="Brejova B."/>
            <person name="Vinar T."/>
            <person name="Xu M."/>
            <person name="Wang M.-X."/>
            <person name="Zhang S.-G."/>
            <person name="Huang M.-R."/>
            <person name="Wu R."/>
            <person name="Zhou Y."/>
        </authorList>
    </citation>
    <scope>NUCLEOTIDE SEQUENCE [LARGE SCALE GENOMIC DNA]</scope>
    <source>
        <strain evidence="5 6">MB_m1</strain>
    </source>
</reference>
<dbReference type="eggNOG" id="KOG1176">
    <property type="taxonomic scope" value="Eukaryota"/>
</dbReference>
<dbReference type="PANTHER" id="PTHR24096">
    <property type="entry name" value="LONG-CHAIN-FATTY-ACID--COA LIGASE"/>
    <property type="match status" value="1"/>
</dbReference>
<dbReference type="HOGENOM" id="CLU_000022_59_2_1"/>
<dbReference type="OMA" id="THASGMQ"/>
<dbReference type="Proteomes" id="UP000006753">
    <property type="component" value="Unassembled WGS sequence"/>
</dbReference>
<dbReference type="KEGG" id="mbe:MBM_00248"/>
<dbReference type="Gene3D" id="3.30.300.30">
    <property type="match status" value="1"/>
</dbReference>
<dbReference type="Gene3D" id="3.40.50.12780">
    <property type="entry name" value="N-terminal domain of ligase-like"/>
    <property type="match status" value="1"/>
</dbReference>
<evidence type="ECO:0000256" key="1">
    <source>
        <dbReference type="ARBA" id="ARBA00006432"/>
    </source>
</evidence>
<dbReference type="OrthoDB" id="6509636at2759"/>
<dbReference type="PANTHER" id="PTHR24096:SF149">
    <property type="entry name" value="AMP-BINDING DOMAIN-CONTAINING PROTEIN-RELATED"/>
    <property type="match status" value="1"/>
</dbReference>
<name>K1WU38_MARBU</name>
<keyword evidence="6" id="KW-1185">Reference proteome</keyword>
<feature type="domain" description="AMP-dependent synthetase/ligase" evidence="3">
    <location>
        <begin position="27"/>
        <end position="390"/>
    </location>
</feature>
<dbReference type="GO" id="GO:0016405">
    <property type="term" value="F:CoA-ligase activity"/>
    <property type="evidence" value="ECO:0007669"/>
    <property type="project" value="TreeGrafter"/>
</dbReference>
<proteinExistence type="inferred from homology"/>
<sequence>MATPSLFPSIEIPEVDLWEFMFEGERSFPDNKVVYVDGITSRQYTFQDVRETAVAFGQAIRTKWNWKQGDVMGVFSPNCVDTPAVTFGTIWAGGIVSPANPAYSVKELAFQLRDSGAKALLTQASWLKTALEAAEVAGLPPSRILLMGDEERPGIEHFQHLIASARSSQPAARTVSKPDDLCFLVYSSGTTGLPKGVMLNNRNIVSNTLMTDVGTPEVSADAVLVAVLPLFHIYGLALLVVHCIYRGAKTIVLPAFKPDTFLTAIQTHQITFAYLVPPIILFLGKSPLVNSYDLSSIKMIASAAAPLTTDLIEAVWGRLHIPIKQAWGMSEASPAIATMLAGDWRTTMGSVGKVLPNQSIKIVSEAGDILPATENGEIWVKGPNIFPGYWNNPEATANCMTADGFMKTGDIGHITAEGHVYITDRLKELIKYKGFQVAPAELEGLLVGHDFVGDACVLGIFDPAQATELPRAYVVKSPLAAEKEMEDEVLQKHILEWVDARVAHHKRLRGGIVFVEEIPKSAAGKILRRLLRDRFKAEDDAKTVKAKL</sequence>
<evidence type="ECO:0000259" key="4">
    <source>
        <dbReference type="Pfam" id="PF13193"/>
    </source>
</evidence>
<protein>
    <submittedName>
        <fullName evidence="5">4-coumarate-CoA ligase 2</fullName>
    </submittedName>
</protein>
<evidence type="ECO:0000256" key="2">
    <source>
        <dbReference type="ARBA" id="ARBA00022598"/>
    </source>
</evidence>
<comment type="similarity">
    <text evidence="1">Belongs to the ATP-dependent AMP-binding enzyme family.</text>
</comment>